<dbReference type="Gene3D" id="3.40.50.261">
    <property type="entry name" value="Succinyl-CoA synthetase domains"/>
    <property type="match status" value="2"/>
</dbReference>
<dbReference type="Proteomes" id="UP000625033">
    <property type="component" value="Unassembled WGS sequence"/>
</dbReference>
<dbReference type="AlphaFoldDB" id="A0A931DC19"/>
<dbReference type="SUPFAM" id="SSF56059">
    <property type="entry name" value="Glutathione synthetase ATP-binding domain-like"/>
    <property type="match status" value="1"/>
</dbReference>
<evidence type="ECO:0000259" key="3">
    <source>
        <dbReference type="PROSITE" id="PS51186"/>
    </source>
</evidence>
<dbReference type="InterPro" id="IPR013815">
    <property type="entry name" value="ATP_grasp_subdomain_1"/>
</dbReference>
<dbReference type="PANTHER" id="PTHR42793:SF1">
    <property type="entry name" value="PEPTIDYL-LYSINE N-ACETYLTRANSFERASE PATZ"/>
    <property type="match status" value="1"/>
</dbReference>
<dbReference type="SMART" id="SM00881">
    <property type="entry name" value="CoA_binding"/>
    <property type="match status" value="1"/>
</dbReference>
<feature type="domain" description="ATP-grasp" evidence="2">
    <location>
        <begin position="693"/>
        <end position="903"/>
    </location>
</feature>
<keyword evidence="1" id="KW-0067">ATP-binding</keyword>
<evidence type="ECO:0000256" key="1">
    <source>
        <dbReference type="PROSITE-ProRule" id="PRU00409"/>
    </source>
</evidence>
<name>A0A931DC19_9MICC</name>
<sequence length="911" mass="97395">MADRGKTGEYPAHWEADVVLRDGTTAHLRPIAPTDADALQRMHSAQSQTSIYLRFFTYKSHLTRKELERFTQVDHRNRVAFVVVRREQIIGVGRYDRLDHPTEAEVAFNVADNTQGQGVGSILLEHLAAAARENGIERFSAEVLPENRKMLAVFAEAGYEVARKFDDGVVALEFPLDPTDASRAVMEAREHRAEALSLGGLLAPQSVAVVGASREWGSVGYSLLENIIESGFTGAVYGINRDAFELAGMVSYNRLTDVPDRVDLAVIAVPREELDSVIVDCAQSGVKGVVVVTDGFEGGGDDAAALQRHLVKLARGNGMRLVGPASLGLVNTAAEVRLNASVAPAMPKAGSLGLFSQSAAMGIILYTTATRRGVGVSSIVSAGHRADVSGNDAMQFWEDDESTSAVGLYLESFGNPRKFSRIARRLARRKPVIVAKSDYMGVRLPPGHSVRTTQAPLGAVDEMLRQSGVIRVATNEQLLDVAQIVASQPLPAGPRVGILSNSSALADVVADTATQHGMTPAHVVGQLDLEDGQSRALPRLQRALAEVMGDDDVDSALVVLLPVRGIALSTLARAIYDAARHAQKPVVVAFAGQLDSAFPAEGVLEEGEGAAAADSSAGTLAGLQPAVPYFASPGQAAEALGRIVHYVAWRERDFGQPLELQDVDTARAERLIDGHLSRVNDTELVRLSAAEAAELLGCYGLEVLESVPFTTEEEALATAERIGYPLALKTTDQHLRHRLDLGGVRLNIYDADSLRGNIAHMREILAPFGAVGLELQAMAPSGQGCVVRALEDPLLGPLVSYGLAGDAVNLLDDWAHAIPPLSSTDLDEFVRTPSASRKLFGYQGVPALDVEALKDVLHRVATLKDQHPEIALVEFNPLLVSEAGTTILSADVHIGNAAERTDSARRSMPNF</sequence>
<dbReference type="RefSeq" id="WP_196836836.1">
    <property type="nucleotide sequence ID" value="NZ_JADOTZ010000001.1"/>
</dbReference>
<dbReference type="InterPro" id="IPR016181">
    <property type="entry name" value="Acyl_CoA_acyltransferase"/>
</dbReference>
<dbReference type="SUPFAM" id="SSF55729">
    <property type="entry name" value="Acyl-CoA N-acyltransferases (Nat)"/>
    <property type="match status" value="1"/>
</dbReference>
<dbReference type="InterPro" id="IPR000182">
    <property type="entry name" value="GNAT_dom"/>
</dbReference>
<dbReference type="InterPro" id="IPR032875">
    <property type="entry name" value="Succ_CoA_lig_flav_dom"/>
</dbReference>
<dbReference type="CDD" id="cd04301">
    <property type="entry name" value="NAT_SF"/>
    <property type="match status" value="1"/>
</dbReference>
<dbReference type="Gene3D" id="3.30.470.20">
    <property type="entry name" value="ATP-grasp fold, B domain"/>
    <property type="match status" value="1"/>
</dbReference>
<dbReference type="InterPro" id="IPR011761">
    <property type="entry name" value="ATP-grasp"/>
</dbReference>
<evidence type="ECO:0000259" key="2">
    <source>
        <dbReference type="PROSITE" id="PS50975"/>
    </source>
</evidence>
<evidence type="ECO:0000313" key="5">
    <source>
        <dbReference type="Proteomes" id="UP000625033"/>
    </source>
</evidence>
<evidence type="ECO:0000313" key="4">
    <source>
        <dbReference type="EMBL" id="MBG6085677.1"/>
    </source>
</evidence>
<dbReference type="PROSITE" id="PS50975">
    <property type="entry name" value="ATP_GRASP"/>
    <property type="match status" value="1"/>
</dbReference>
<dbReference type="Pfam" id="PF13607">
    <property type="entry name" value="Succ_CoA_lig"/>
    <property type="match status" value="1"/>
</dbReference>
<dbReference type="InterPro" id="IPR016102">
    <property type="entry name" value="Succinyl-CoA_synth-like"/>
</dbReference>
<dbReference type="Gene3D" id="3.30.1490.20">
    <property type="entry name" value="ATP-grasp fold, A domain"/>
    <property type="match status" value="1"/>
</dbReference>
<proteinExistence type="predicted"/>
<dbReference type="GO" id="GO:0005524">
    <property type="term" value="F:ATP binding"/>
    <property type="evidence" value="ECO:0007669"/>
    <property type="project" value="UniProtKB-UniRule"/>
</dbReference>
<dbReference type="PANTHER" id="PTHR42793">
    <property type="entry name" value="COA BINDING DOMAIN CONTAINING PROTEIN"/>
    <property type="match status" value="1"/>
</dbReference>
<protein>
    <submittedName>
        <fullName evidence="4">Acyl-CoA synthetase (NDP forming)/RimJ/RimL family protein N-acetyltransferase</fullName>
    </submittedName>
</protein>
<dbReference type="InterPro" id="IPR036291">
    <property type="entry name" value="NAD(P)-bd_dom_sf"/>
</dbReference>
<accession>A0A931DC19</accession>
<dbReference type="SUPFAM" id="SSF52210">
    <property type="entry name" value="Succinyl-CoA synthetase domains"/>
    <property type="match status" value="2"/>
</dbReference>
<dbReference type="SUPFAM" id="SSF51735">
    <property type="entry name" value="NAD(P)-binding Rossmann-fold domains"/>
    <property type="match status" value="1"/>
</dbReference>
<dbReference type="EMBL" id="JADOTZ010000001">
    <property type="protein sequence ID" value="MBG6085677.1"/>
    <property type="molecule type" value="Genomic_DNA"/>
</dbReference>
<dbReference type="Gene3D" id="3.40.630.30">
    <property type="match status" value="1"/>
</dbReference>
<dbReference type="PROSITE" id="PS51186">
    <property type="entry name" value="GNAT"/>
    <property type="match status" value="1"/>
</dbReference>
<dbReference type="GO" id="GO:0046872">
    <property type="term" value="F:metal ion binding"/>
    <property type="evidence" value="ECO:0007669"/>
    <property type="project" value="InterPro"/>
</dbReference>
<feature type="domain" description="N-acetyltransferase" evidence="3">
    <location>
        <begin position="26"/>
        <end position="177"/>
    </location>
</feature>
<dbReference type="Pfam" id="PF13380">
    <property type="entry name" value="CoA_binding_2"/>
    <property type="match status" value="1"/>
</dbReference>
<dbReference type="Pfam" id="PF13302">
    <property type="entry name" value="Acetyltransf_3"/>
    <property type="match status" value="1"/>
</dbReference>
<comment type="caution">
    <text evidence="4">The sequence shown here is derived from an EMBL/GenBank/DDBJ whole genome shotgun (WGS) entry which is preliminary data.</text>
</comment>
<dbReference type="Pfam" id="PF13549">
    <property type="entry name" value="ATP-grasp_5"/>
    <property type="match status" value="1"/>
</dbReference>
<dbReference type="GO" id="GO:0016747">
    <property type="term" value="F:acyltransferase activity, transferring groups other than amino-acyl groups"/>
    <property type="evidence" value="ECO:0007669"/>
    <property type="project" value="InterPro"/>
</dbReference>
<keyword evidence="1" id="KW-0547">Nucleotide-binding</keyword>
<gene>
    <name evidence="4" type="ORF">IW252_002444</name>
</gene>
<organism evidence="4 5">
    <name type="scientific">Zhihengliuella flava</name>
    <dbReference type="NCBI Taxonomy" id="1285193"/>
    <lineage>
        <taxon>Bacteria</taxon>
        <taxon>Bacillati</taxon>
        <taxon>Actinomycetota</taxon>
        <taxon>Actinomycetes</taxon>
        <taxon>Micrococcales</taxon>
        <taxon>Micrococcaceae</taxon>
        <taxon>Zhihengliuella</taxon>
    </lineage>
</organism>
<reference evidence="4" key="1">
    <citation type="submission" date="2020-11" db="EMBL/GenBank/DDBJ databases">
        <title>Sequencing the genomes of 1000 actinobacteria strains.</title>
        <authorList>
            <person name="Klenk H.-P."/>
        </authorList>
    </citation>
    <scope>NUCLEOTIDE SEQUENCE</scope>
    <source>
        <strain evidence="4">DSM 26152</strain>
    </source>
</reference>
<keyword evidence="5" id="KW-1185">Reference proteome</keyword>
<dbReference type="InterPro" id="IPR003781">
    <property type="entry name" value="CoA-bd"/>
</dbReference>
<dbReference type="Gene3D" id="3.40.50.720">
    <property type="entry name" value="NAD(P)-binding Rossmann-like Domain"/>
    <property type="match status" value="1"/>
</dbReference>